<evidence type="ECO:0000313" key="2">
    <source>
        <dbReference type="Proteomes" id="UP000799302"/>
    </source>
</evidence>
<organism evidence="1 2">
    <name type="scientific">Microthyrium microscopicum</name>
    <dbReference type="NCBI Taxonomy" id="703497"/>
    <lineage>
        <taxon>Eukaryota</taxon>
        <taxon>Fungi</taxon>
        <taxon>Dikarya</taxon>
        <taxon>Ascomycota</taxon>
        <taxon>Pezizomycotina</taxon>
        <taxon>Dothideomycetes</taxon>
        <taxon>Dothideomycetes incertae sedis</taxon>
        <taxon>Microthyriales</taxon>
        <taxon>Microthyriaceae</taxon>
        <taxon>Microthyrium</taxon>
    </lineage>
</organism>
<proteinExistence type="predicted"/>
<dbReference type="EMBL" id="MU004239">
    <property type="protein sequence ID" value="KAF2666010.1"/>
    <property type="molecule type" value="Genomic_DNA"/>
</dbReference>
<name>A0A6A6U264_9PEZI</name>
<evidence type="ECO:0000313" key="1">
    <source>
        <dbReference type="EMBL" id="KAF2666010.1"/>
    </source>
</evidence>
<sequence>MSQLSITVRNDTVMGAMIGAASGSCGESEMETRFMKSNYGRALRTSGRQAAVMAALTGAPGEHLYGHVEKIIWFTLVLRYQRRIVHILGQTFAFHTTFWKREVRVGKQRWCILKSESATKKTIPEGNVPQSFLGIWDNSKMICQIQVGDIESGKRDM</sequence>
<keyword evidence="2" id="KW-1185">Reference proteome</keyword>
<gene>
    <name evidence="1" type="ORF">BT63DRAFT_481820</name>
</gene>
<reference evidence="1" key="1">
    <citation type="journal article" date="2020" name="Stud. Mycol.">
        <title>101 Dothideomycetes genomes: a test case for predicting lifestyles and emergence of pathogens.</title>
        <authorList>
            <person name="Haridas S."/>
            <person name="Albert R."/>
            <person name="Binder M."/>
            <person name="Bloem J."/>
            <person name="Labutti K."/>
            <person name="Salamov A."/>
            <person name="Andreopoulos B."/>
            <person name="Baker S."/>
            <person name="Barry K."/>
            <person name="Bills G."/>
            <person name="Bluhm B."/>
            <person name="Cannon C."/>
            <person name="Castanera R."/>
            <person name="Culley D."/>
            <person name="Daum C."/>
            <person name="Ezra D."/>
            <person name="Gonzalez J."/>
            <person name="Henrissat B."/>
            <person name="Kuo A."/>
            <person name="Liang C."/>
            <person name="Lipzen A."/>
            <person name="Lutzoni F."/>
            <person name="Magnuson J."/>
            <person name="Mondo S."/>
            <person name="Nolan M."/>
            <person name="Ohm R."/>
            <person name="Pangilinan J."/>
            <person name="Park H.-J."/>
            <person name="Ramirez L."/>
            <person name="Alfaro M."/>
            <person name="Sun H."/>
            <person name="Tritt A."/>
            <person name="Yoshinaga Y."/>
            <person name="Zwiers L.-H."/>
            <person name="Turgeon B."/>
            <person name="Goodwin S."/>
            <person name="Spatafora J."/>
            <person name="Crous P."/>
            <person name="Grigoriev I."/>
        </authorList>
    </citation>
    <scope>NUCLEOTIDE SEQUENCE</scope>
    <source>
        <strain evidence="1">CBS 115976</strain>
    </source>
</reference>
<dbReference type="AlphaFoldDB" id="A0A6A6U264"/>
<accession>A0A6A6U264</accession>
<protein>
    <submittedName>
        <fullName evidence="1">Uncharacterized protein</fullName>
    </submittedName>
</protein>
<dbReference type="Proteomes" id="UP000799302">
    <property type="component" value="Unassembled WGS sequence"/>
</dbReference>